<dbReference type="InterPro" id="IPR004827">
    <property type="entry name" value="bZIP"/>
</dbReference>
<dbReference type="GO" id="GO:0000981">
    <property type="term" value="F:DNA-binding transcription factor activity, RNA polymerase II-specific"/>
    <property type="evidence" value="ECO:0007669"/>
    <property type="project" value="TreeGrafter"/>
</dbReference>
<feature type="compositionally biased region" description="Polar residues" evidence="8">
    <location>
        <begin position="30"/>
        <end position="45"/>
    </location>
</feature>
<feature type="compositionally biased region" description="Basic and acidic residues" evidence="8">
    <location>
        <begin position="75"/>
        <end position="86"/>
    </location>
</feature>
<evidence type="ECO:0000256" key="5">
    <source>
        <dbReference type="ARBA" id="ARBA00023163"/>
    </source>
</evidence>
<gene>
    <name evidence="10" type="ORF">MCOS_LOCUS9255</name>
</gene>
<accession>A0A0R3UN90</accession>
<dbReference type="SUPFAM" id="SSF57959">
    <property type="entry name" value="Leucine zipper domain"/>
    <property type="match status" value="1"/>
</dbReference>
<evidence type="ECO:0000256" key="3">
    <source>
        <dbReference type="ARBA" id="ARBA00023015"/>
    </source>
</evidence>
<feature type="coiled-coil region" evidence="7">
    <location>
        <begin position="110"/>
        <end position="137"/>
    </location>
</feature>
<keyword evidence="5" id="KW-0804">Transcription</keyword>
<dbReference type="STRING" id="53468.A0A0R3UN90"/>
<dbReference type="GO" id="GO:0000978">
    <property type="term" value="F:RNA polymerase II cis-regulatory region sequence-specific DNA binding"/>
    <property type="evidence" value="ECO:0007669"/>
    <property type="project" value="TreeGrafter"/>
</dbReference>
<dbReference type="EMBL" id="UXSR01005674">
    <property type="protein sequence ID" value="VDD83252.1"/>
    <property type="molecule type" value="Genomic_DNA"/>
</dbReference>
<reference evidence="10 11" key="1">
    <citation type="submission" date="2018-10" db="EMBL/GenBank/DDBJ databases">
        <authorList>
            <consortium name="Pathogen Informatics"/>
        </authorList>
    </citation>
    <scope>NUCLEOTIDE SEQUENCE [LARGE SCALE GENOMIC DNA]</scope>
</reference>
<evidence type="ECO:0000256" key="4">
    <source>
        <dbReference type="ARBA" id="ARBA00023125"/>
    </source>
</evidence>
<comment type="similarity">
    <text evidence="2">Belongs to the bZIP family. NFIL3 subfamily.</text>
</comment>
<evidence type="ECO:0000256" key="2">
    <source>
        <dbReference type="ARBA" id="ARBA00006079"/>
    </source>
</evidence>
<evidence type="ECO:0000313" key="11">
    <source>
        <dbReference type="Proteomes" id="UP000267029"/>
    </source>
</evidence>
<dbReference type="Pfam" id="PF07716">
    <property type="entry name" value="bZIP_2"/>
    <property type="match status" value="1"/>
</dbReference>
<organism evidence="10 11">
    <name type="scientific">Mesocestoides corti</name>
    <name type="common">Flatworm</name>
    <dbReference type="NCBI Taxonomy" id="53468"/>
    <lineage>
        <taxon>Eukaryota</taxon>
        <taxon>Metazoa</taxon>
        <taxon>Spiralia</taxon>
        <taxon>Lophotrochozoa</taxon>
        <taxon>Platyhelminthes</taxon>
        <taxon>Cestoda</taxon>
        <taxon>Eucestoda</taxon>
        <taxon>Cyclophyllidea</taxon>
        <taxon>Mesocestoididae</taxon>
        <taxon>Mesocestoides</taxon>
    </lineage>
</organism>
<dbReference type="PANTHER" id="PTHR11988:SF27">
    <property type="entry name" value="GH27708P"/>
    <property type="match status" value="1"/>
</dbReference>
<comment type="subcellular location">
    <subcellularLocation>
        <location evidence="1">Nucleus</location>
    </subcellularLocation>
</comment>
<evidence type="ECO:0000256" key="1">
    <source>
        <dbReference type="ARBA" id="ARBA00004123"/>
    </source>
</evidence>
<keyword evidence="3" id="KW-0805">Transcription regulation</keyword>
<dbReference type="GO" id="GO:0005634">
    <property type="term" value="C:nucleus"/>
    <property type="evidence" value="ECO:0007669"/>
    <property type="project" value="UniProtKB-SubCell"/>
</dbReference>
<evidence type="ECO:0000256" key="8">
    <source>
        <dbReference type="SAM" id="MobiDB-lite"/>
    </source>
</evidence>
<feature type="domain" description="BZIP" evidence="9">
    <location>
        <begin position="78"/>
        <end position="141"/>
    </location>
</feature>
<evidence type="ECO:0000259" key="9">
    <source>
        <dbReference type="PROSITE" id="PS50217"/>
    </source>
</evidence>
<evidence type="ECO:0000256" key="7">
    <source>
        <dbReference type="SAM" id="Coils"/>
    </source>
</evidence>
<evidence type="ECO:0000256" key="6">
    <source>
        <dbReference type="ARBA" id="ARBA00023242"/>
    </source>
</evidence>
<sequence length="148" mass="17468">MWNKGLIVCDEWPSDSRRNPHHSSEPLDLSNRQRNNSYSHQQTQAAPDRRRRSNSLDADYTNPRMRRHPEMTPTEAKDARYWERRNRNNAAARRSRQSRRAREADLGKYAECLERQNAALEAEVRLLRAKLAALSATLNHREMGRQQY</sequence>
<keyword evidence="7" id="KW-0175">Coiled coil</keyword>
<dbReference type="FunFam" id="1.20.5.170:FF:000025">
    <property type="entry name" value="nuclear factor interleukin-3-regulated protein-like"/>
    <property type="match status" value="1"/>
</dbReference>
<dbReference type="AlphaFoldDB" id="A0A0R3UN90"/>
<name>A0A0R3UN90_MESCO</name>
<dbReference type="OrthoDB" id="6022300at2759"/>
<protein>
    <recommendedName>
        <fullName evidence="9">BZIP domain-containing protein</fullName>
    </recommendedName>
</protein>
<dbReference type="Proteomes" id="UP000267029">
    <property type="component" value="Unassembled WGS sequence"/>
</dbReference>
<keyword evidence="4" id="KW-0238">DNA-binding</keyword>
<proteinExistence type="inferred from homology"/>
<feature type="region of interest" description="Disordered" evidence="8">
    <location>
        <begin position="10"/>
        <end position="103"/>
    </location>
</feature>
<dbReference type="PROSITE" id="PS50217">
    <property type="entry name" value="BZIP"/>
    <property type="match status" value="1"/>
</dbReference>
<dbReference type="InterPro" id="IPR040223">
    <property type="entry name" value="PAR_bZIP"/>
</dbReference>
<feature type="compositionally biased region" description="Basic and acidic residues" evidence="8">
    <location>
        <begin position="14"/>
        <end position="25"/>
    </location>
</feature>
<dbReference type="PANTHER" id="PTHR11988">
    <property type="entry name" value="THYROTROPH EMBRYONIC FACTOR RELATED"/>
    <property type="match status" value="1"/>
</dbReference>
<dbReference type="SMART" id="SM00338">
    <property type="entry name" value="BRLZ"/>
    <property type="match status" value="1"/>
</dbReference>
<dbReference type="Gene3D" id="1.20.5.170">
    <property type="match status" value="1"/>
</dbReference>
<evidence type="ECO:0000313" key="10">
    <source>
        <dbReference type="EMBL" id="VDD83252.1"/>
    </source>
</evidence>
<keyword evidence="6" id="KW-0539">Nucleus</keyword>
<keyword evidence="11" id="KW-1185">Reference proteome</keyword>
<dbReference type="InterPro" id="IPR046347">
    <property type="entry name" value="bZIP_sf"/>
</dbReference>